<feature type="transmembrane region" description="Helical" evidence="7">
    <location>
        <begin position="109"/>
        <end position="130"/>
    </location>
</feature>
<gene>
    <name evidence="10" type="ORF">BVG16_06500</name>
</gene>
<organism evidence="10 11">
    <name type="scientific">Paenibacillus selenitireducens</name>
    <dbReference type="NCBI Taxonomy" id="1324314"/>
    <lineage>
        <taxon>Bacteria</taxon>
        <taxon>Bacillati</taxon>
        <taxon>Bacillota</taxon>
        <taxon>Bacilli</taxon>
        <taxon>Bacillales</taxon>
        <taxon>Paenibacillaceae</taxon>
        <taxon>Paenibacillus</taxon>
    </lineage>
</organism>
<keyword evidence="3" id="KW-0813">Transport</keyword>
<dbReference type="PANTHER" id="PTHR43840:SF15">
    <property type="entry name" value="MITOCHONDRIAL METAL TRANSPORTER 1-RELATED"/>
    <property type="match status" value="1"/>
</dbReference>
<evidence type="ECO:0000256" key="2">
    <source>
        <dbReference type="ARBA" id="ARBA00008114"/>
    </source>
</evidence>
<dbReference type="Gene3D" id="3.30.70.1350">
    <property type="entry name" value="Cation efflux protein, cytoplasmic domain"/>
    <property type="match status" value="1"/>
</dbReference>
<dbReference type="InterPro" id="IPR027470">
    <property type="entry name" value="Cation_efflux_CTD"/>
</dbReference>
<proteinExistence type="inferred from homology"/>
<feature type="transmembrane region" description="Helical" evidence="7">
    <location>
        <begin position="39"/>
        <end position="60"/>
    </location>
</feature>
<name>A0A1T2XKI1_9BACL</name>
<feature type="domain" description="Cation efflux protein transmembrane" evidence="8">
    <location>
        <begin position="14"/>
        <end position="203"/>
    </location>
</feature>
<dbReference type="SUPFAM" id="SSF161111">
    <property type="entry name" value="Cation efflux protein transmembrane domain-like"/>
    <property type="match status" value="1"/>
</dbReference>
<reference evidence="10 11" key="1">
    <citation type="submission" date="2017-01" db="EMBL/GenBank/DDBJ databases">
        <title>Genome analysis of Paenibacillus selenitrireducens ES3-24.</title>
        <authorList>
            <person name="Xu D."/>
            <person name="Yao R."/>
            <person name="Zheng S."/>
        </authorList>
    </citation>
    <scope>NUCLEOTIDE SEQUENCE [LARGE SCALE GENOMIC DNA]</scope>
    <source>
        <strain evidence="10 11">ES3-24</strain>
    </source>
</reference>
<dbReference type="OrthoDB" id="9806522at2"/>
<dbReference type="PANTHER" id="PTHR43840">
    <property type="entry name" value="MITOCHONDRIAL METAL TRANSPORTER 1-RELATED"/>
    <property type="match status" value="1"/>
</dbReference>
<dbReference type="Pfam" id="PF16916">
    <property type="entry name" value="ZT_dimer"/>
    <property type="match status" value="1"/>
</dbReference>
<dbReference type="InterPro" id="IPR050291">
    <property type="entry name" value="CDF_Transporter"/>
</dbReference>
<evidence type="ECO:0000259" key="9">
    <source>
        <dbReference type="Pfam" id="PF16916"/>
    </source>
</evidence>
<feature type="transmembrane region" description="Helical" evidence="7">
    <location>
        <begin position="12"/>
        <end position="33"/>
    </location>
</feature>
<comment type="similarity">
    <text evidence="2">Belongs to the cation diffusion facilitator (CDF) transporter (TC 2.A.4) family.</text>
</comment>
<dbReference type="Proteomes" id="UP000190188">
    <property type="component" value="Unassembled WGS sequence"/>
</dbReference>
<evidence type="ECO:0000256" key="6">
    <source>
        <dbReference type="ARBA" id="ARBA00023136"/>
    </source>
</evidence>
<evidence type="ECO:0000256" key="3">
    <source>
        <dbReference type="ARBA" id="ARBA00022448"/>
    </source>
</evidence>
<evidence type="ECO:0000313" key="11">
    <source>
        <dbReference type="Proteomes" id="UP000190188"/>
    </source>
</evidence>
<evidence type="ECO:0000256" key="1">
    <source>
        <dbReference type="ARBA" id="ARBA00004141"/>
    </source>
</evidence>
<comment type="caution">
    <text evidence="10">The sequence shown here is derived from an EMBL/GenBank/DDBJ whole genome shotgun (WGS) entry which is preliminary data.</text>
</comment>
<keyword evidence="6 7" id="KW-0472">Membrane</keyword>
<feature type="domain" description="Cation efflux protein cytoplasmic" evidence="9">
    <location>
        <begin position="213"/>
        <end position="289"/>
    </location>
</feature>
<feature type="transmembrane region" description="Helical" evidence="7">
    <location>
        <begin position="72"/>
        <end position="89"/>
    </location>
</feature>
<keyword evidence="4 7" id="KW-0812">Transmembrane</keyword>
<evidence type="ECO:0000256" key="5">
    <source>
        <dbReference type="ARBA" id="ARBA00022989"/>
    </source>
</evidence>
<dbReference type="STRING" id="1324314.BVG16_06500"/>
<dbReference type="GO" id="GO:0016020">
    <property type="term" value="C:membrane"/>
    <property type="evidence" value="ECO:0007669"/>
    <property type="project" value="UniProtKB-SubCell"/>
</dbReference>
<dbReference type="Pfam" id="PF01545">
    <property type="entry name" value="Cation_efflux"/>
    <property type="match status" value="1"/>
</dbReference>
<dbReference type="EMBL" id="MSZX01000002">
    <property type="protein sequence ID" value="OPA80377.1"/>
    <property type="molecule type" value="Genomic_DNA"/>
</dbReference>
<sequence>MSNDRNVQAEAGAWVGIIGNLLLASMKGSVGWFASSNALMADAFHSVSDAVGSIAGLVGIRTKDRSYRRAKADCIAAIIVSILLVFVGYEIARGSLVSILSGVSRAPHGYAVLAILISIVVKEAMFLYKYKLSKRLGHQVLIEHAGEHRSDVYSSLATLIGVGGALVGEWQGISWLLYLDPIAGLVIAMLVLRMGYRFVIRAIRKTLNNQWRSEDTKELVCVAADVPGVISVHDLRARDQGHYVRIEVTICVDPRISVLDGYRIGKRVKNRFMDQLSHISDVMVHVNPYDPGYPYKSNHLVMDDEHPTILQ</sequence>
<dbReference type="AlphaFoldDB" id="A0A1T2XKI1"/>
<evidence type="ECO:0000256" key="4">
    <source>
        <dbReference type="ARBA" id="ARBA00022692"/>
    </source>
</evidence>
<dbReference type="GO" id="GO:0008324">
    <property type="term" value="F:monoatomic cation transmembrane transporter activity"/>
    <property type="evidence" value="ECO:0007669"/>
    <property type="project" value="InterPro"/>
</dbReference>
<evidence type="ECO:0000259" key="8">
    <source>
        <dbReference type="Pfam" id="PF01545"/>
    </source>
</evidence>
<feature type="transmembrane region" description="Helical" evidence="7">
    <location>
        <begin position="151"/>
        <end position="170"/>
    </location>
</feature>
<dbReference type="SUPFAM" id="SSF160240">
    <property type="entry name" value="Cation efflux protein cytoplasmic domain-like"/>
    <property type="match status" value="1"/>
</dbReference>
<dbReference type="Gene3D" id="1.20.1510.10">
    <property type="entry name" value="Cation efflux protein transmembrane domain"/>
    <property type="match status" value="1"/>
</dbReference>
<dbReference type="NCBIfam" id="TIGR01297">
    <property type="entry name" value="CDF"/>
    <property type="match status" value="1"/>
</dbReference>
<comment type="subcellular location">
    <subcellularLocation>
        <location evidence="1">Membrane</location>
        <topology evidence="1">Multi-pass membrane protein</topology>
    </subcellularLocation>
</comment>
<keyword evidence="11" id="KW-1185">Reference proteome</keyword>
<dbReference type="InterPro" id="IPR036837">
    <property type="entry name" value="Cation_efflux_CTD_sf"/>
</dbReference>
<protein>
    <submittedName>
        <fullName evidence="10">Cation-efflux pump</fullName>
    </submittedName>
</protein>
<dbReference type="InterPro" id="IPR027469">
    <property type="entry name" value="Cation_efflux_TMD_sf"/>
</dbReference>
<feature type="transmembrane region" description="Helical" evidence="7">
    <location>
        <begin position="176"/>
        <end position="196"/>
    </location>
</feature>
<accession>A0A1T2XKI1</accession>
<keyword evidence="5 7" id="KW-1133">Transmembrane helix</keyword>
<dbReference type="RefSeq" id="WP_078497726.1">
    <property type="nucleotide sequence ID" value="NZ_MSZX01000002.1"/>
</dbReference>
<evidence type="ECO:0000256" key="7">
    <source>
        <dbReference type="SAM" id="Phobius"/>
    </source>
</evidence>
<evidence type="ECO:0000313" key="10">
    <source>
        <dbReference type="EMBL" id="OPA80377.1"/>
    </source>
</evidence>
<dbReference type="InterPro" id="IPR058533">
    <property type="entry name" value="Cation_efflux_TM"/>
</dbReference>
<dbReference type="InterPro" id="IPR002524">
    <property type="entry name" value="Cation_efflux"/>
</dbReference>